<sequence>MPCYVHRSYRIFHYSFSINNYHNNTHKGKSIIALFSFFASNSAIECSRNSSSSSSLPSNQFLISIETLKNYLTQIMSTKMIKFRSWLEKIRDCLLIEIWGLPI</sequence>
<proteinExistence type="predicted"/>
<comment type="caution">
    <text evidence="1">The sequence shown here is derived from an EMBL/GenBank/DDBJ whole genome shotgun (WGS) entry which is preliminary data.</text>
</comment>
<protein>
    <submittedName>
        <fullName evidence="1">Uncharacterized protein</fullName>
    </submittedName>
</protein>
<organism evidence="1 2">
    <name type="scientific">Stephania yunnanensis</name>
    <dbReference type="NCBI Taxonomy" id="152371"/>
    <lineage>
        <taxon>Eukaryota</taxon>
        <taxon>Viridiplantae</taxon>
        <taxon>Streptophyta</taxon>
        <taxon>Embryophyta</taxon>
        <taxon>Tracheophyta</taxon>
        <taxon>Spermatophyta</taxon>
        <taxon>Magnoliopsida</taxon>
        <taxon>Ranunculales</taxon>
        <taxon>Menispermaceae</taxon>
        <taxon>Menispermoideae</taxon>
        <taxon>Cissampelideae</taxon>
        <taxon>Stephania</taxon>
    </lineage>
</organism>
<name>A0AAP0L4Z2_9MAGN</name>
<dbReference type="EMBL" id="JBBNAF010000002">
    <property type="protein sequence ID" value="KAK9163803.1"/>
    <property type="molecule type" value="Genomic_DNA"/>
</dbReference>
<dbReference type="AlphaFoldDB" id="A0AAP0L4Z2"/>
<evidence type="ECO:0000313" key="2">
    <source>
        <dbReference type="Proteomes" id="UP001420932"/>
    </source>
</evidence>
<keyword evidence="2" id="KW-1185">Reference proteome</keyword>
<gene>
    <name evidence="1" type="ORF">Syun_004705</name>
</gene>
<evidence type="ECO:0000313" key="1">
    <source>
        <dbReference type="EMBL" id="KAK9163803.1"/>
    </source>
</evidence>
<accession>A0AAP0L4Z2</accession>
<reference evidence="1 2" key="1">
    <citation type="submission" date="2024-01" db="EMBL/GenBank/DDBJ databases">
        <title>Genome assemblies of Stephania.</title>
        <authorList>
            <person name="Yang L."/>
        </authorList>
    </citation>
    <scope>NUCLEOTIDE SEQUENCE [LARGE SCALE GENOMIC DNA]</scope>
    <source>
        <strain evidence="1">YNDBR</strain>
        <tissue evidence="1">Leaf</tissue>
    </source>
</reference>
<dbReference type="Proteomes" id="UP001420932">
    <property type="component" value="Unassembled WGS sequence"/>
</dbReference>